<dbReference type="Gene3D" id="2.130.10.10">
    <property type="entry name" value="YVTN repeat-like/Quinoprotein amine dehydrogenase"/>
    <property type="match status" value="1"/>
</dbReference>
<feature type="compositionally biased region" description="Low complexity" evidence="5">
    <location>
        <begin position="1657"/>
        <end position="1668"/>
    </location>
</feature>
<evidence type="ECO:0000256" key="2">
    <source>
        <dbReference type="ARBA" id="ARBA00022737"/>
    </source>
</evidence>
<feature type="region of interest" description="Disordered" evidence="5">
    <location>
        <begin position="947"/>
        <end position="990"/>
    </location>
</feature>
<feature type="region of interest" description="Disordered" evidence="5">
    <location>
        <begin position="1157"/>
        <end position="1179"/>
    </location>
</feature>
<accession>A0AAV7ZED3</accession>
<dbReference type="InterPro" id="IPR001680">
    <property type="entry name" value="WD40_rpt"/>
</dbReference>
<gene>
    <name evidence="6" type="ORF">M0812_14840</name>
</gene>
<dbReference type="GO" id="GO:0005737">
    <property type="term" value="C:cytoplasm"/>
    <property type="evidence" value="ECO:0007669"/>
    <property type="project" value="UniProtKB-ARBA"/>
</dbReference>
<dbReference type="Pfam" id="PF21032">
    <property type="entry name" value="PROPPIN"/>
    <property type="match status" value="1"/>
</dbReference>
<feature type="region of interest" description="Disordered" evidence="5">
    <location>
        <begin position="403"/>
        <end position="456"/>
    </location>
</feature>
<comment type="caution">
    <text evidence="6">The sequence shown here is derived from an EMBL/GenBank/DDBJ whole genome shotgun (WGS) entry which is preliminary data.</text>
</comment>
<protein>
    <submittedName>
        <fullName evidence="6">Wd-repeat protein interacting with phosphoinosides wipi -related</fullName>
    </submittedName>
</protein>
<evidence type="ECO:0000313" key="7">
    <source>
        <dbReference type="Proteomes" id="UP001146793"/>
    </source>
</evidence>
<name>A0AAV7ZED3_9EUKA</name>
<comment type="similarity">
    <text evidence="3">Belongs to the WD repeat PROPPIN family.</text>
</comment>
<feature type="compositionally biased region" description="Basic and acidic residues" evidence="5">
    <location>
        <begin position="1371"/>
        <end position="1393"/>
    </location>
</feature>
<evidence type="ECO:0000256" key="4">
    <source>
        <dbReference type="SAM" id="Coils"/>
    </source>
</evidence>
<feature type="coiled-coil region" evidence="4">
    <location>
        <begin position="1578"/>
        <end position="1605"/>
    </location>
</feature>
<feature type="region of interest" description="Disordered" evidence="5">
    <location>
        <begin position="1354"/>
        <end position="1393"/>
    </location>
</feature>
<feature type="compositionally biased region" description="Low complexity" evidence="5">
    <location>
        <begin position="1157"/>
        <end position="1175"/>
    </location>
</feature>
<dbReference type="SUPFAM" id="SSF50978">
    <property type="entry name" value="WD40 repeat-like"/>
    <property type="match status" value="1"/>
</dbReference>
<dbReference type="InterPro" id="IPR015943">
    <property type="entry name" value="WD40/YVTN_repeat-like_dom_sf"/>
</dbReference>
<feature type="region of interest" description="Disordered" evidence="5">
    <location>
        <begin position="1648"/>
        <end position="1690"/>
    </location>
</feature>
<keyword evidence="1" id="KW-0853">WD repeat</keyword>
<feature type="compositionally biased region" description="Basic residues" evidence="5">
    <location>
        <begin position="1676"/>
        <end position="1690"/>
    </location>
</feature>
<organism evidence="6 7">
    <name type="scientific">Anaeramoeba flamelloides</name>
    <dbReference type="NCBI Taxonomy" id="1746091"/>
    <lineage>
        <taxon>Eukaryota</taxon>
        <taxon>Metamonada</taxon>
        <taxon>Anaeramoebidae</taxon>
        <taxon>Anaeramoeba</taxon>
    </lineage>
</organism>
<feature type="compositionally biased region" description="Low complexity" evidence="5">
    <location>
        <begin position="949"/>
        <end position="977"/>
    </location>
</feature>
<evidence type="ECO:0000256" key="3">
    <source>
        <dbReference type="ARBA" id="ARBA00025740"/>
    </source>
</evidence>
<proteinExistence type="inferred from homology"/>
<keyword evidence="2" id="KW-0677">Repeat</keyword>
<dbReference type="InterPro" id="IPR048720">
    <property type="entry name" value="PROPPIN"/>
</dbReference>
<keyword evidence="4" id="KW-0175">Coiled coil</keyword>
<reference evidence="6" key="1">
    <citation type="submission" date="2022-08" db="EMBL/GenBank/DDBJ databases">
        <title>Novel sulphate-reducing endosymbionts in the free-living metamonad Anaeramoeba.</title>
        <authorList>
            <person name="Jerlstrom-Hultqvist J."/>
            <person name="Cepicka I."/>
            <person name="Gallot-Lavallee L."/>
            <person name="Salas-Leiva D."/>
            <person name="Curtis B.A."/>
            <person name="Zahonova K."/>
            <person name="Pipaliya S."/>
            <person name="Dacks J."/>
            <person name="Roger A.J."/>
        </authorList>
    </citation>
    <scope>NUCLEOTIDE SEQUENCE</scope>
    <source>
        <strain evidence="6">Busselton2</strain>
    </source>
</reference>
<dbReference type="InterPro" id="IPR036322">
    <property type="entry name" value="WD40_repeat_dom_sf"/>
</dbReference>
<dbReference type="EMBL" id="JANTQA010000032">
    <property type="protein sequence ID" value="KAJ3438825.1"/>
    <property type="molecule type" value="Genomic_DNA"/>
</dbReference>
<dbReference type="SMART" id="SM00320">
    <property type="entry name" value="WD40"/>
    <property type="match status" value="2"/>
</dbReference>
<evidence type="ECO:0000256" key="5">
    <source>
        <dbReference type="SAM" id="MobiDB-lite"/>
    </source>
</evidence>
<dbReference type="PANTHER" id="PTHR11227">
    <property type="entry name" value="WD-REPEAT PROTEIN INTERACTING WITH PHOSPHOINOSIDES WIPI -RELATED"/>
    <property type="match status" value="1"/>
</dbReference>
<dbReference type="Proteomes" id="UP001146793">
    <property type="component" value="Unassembled WGS sequence"/>
</dbReference>
<evidence type="ECO:0000256" key="1">
    <source>
        <dbReference type="ARBA" id="ARBA00022574"/>
    </source>
</evidence>
<feature type="compositionally biased region" description="Basic residues" evidence="5">
    <location>
        <begin position="403"/>
        <end position="415"/>
    </location>
</feature>
<sequence>MNKSLPTSLSVSISVDSRFFICGLSSGFRVFNCNKHFSPVLTRHFETTGLKIAEMLEMSNIFAIVGNGTNKLFPTSKVFIWDDLNFKPILEIEFPFEILGVKMSSEYLMVLTEETISIFQFSTAKIIQQSSKPNTNNVAFDILSNQKSLPLFAFPGSSVGEVRLIRFTKNRDYDFTINPFPGDVKCVKFSYDGKYVALSSEDGILIHIYSLEPKPKFYCEFKRGRKKTQMHSLAFNSNSKLLAATCSSGTVHVFKIKSSGREKKRKKSVIKQTLKPLKSVCSFNRNSELLVVYLDGTVYRIVLDTVKEQVIFKQEYNYFSGTKVSIPKKIQQSKPKKLINELEETRMNQEFEDNSQTIDMFIDQRDAFKMDETENEQPLIRKHSRRSISFTNTGNVQLFKPRQRTVRRKPKRKQSNKYDFNEFEKNIKTGSDSNKNKIRTSQEEEEEEEEDDNVTRSEEIKGFKQEIHDKNKEIVDLRKMLFKLKEIGEELLEENKEIREDNEELEKVNQYNEQEFETMKRQYEEIIEKNIDLNDDRDEALFKMETLQKNNLFFKQEIEKLEQENQEQEDQLNQYKLKQKDLERLEDTVKEQHKYKERVEDYQNEIERIRKANNDLTEENENLRLKYEERIAENNKARLLVDQNMDLKALVMKKQIEISQLKEEIIKTQENSISEEQYEQICESLESEKQRALKVEKEQRQLQEKLDQELDQKKKLREEIDRLNLFIDELNVKNASNFSSNSALNDELKLVNLEYKLQTLDVKLKESNETLAKKELEMLNLTEKLNNSQEKCNEGNLKIKKLAERGNKSKNEIENLKKNINKLHISVDESDQLMKEKSRLIEKLRNENIEQESQIRELNSKMDKLFTKIKSIKSKRMIEQQTRDDLEDKLKKITEDSKNEIKELKFSINQKKNELLKKDAQFELMKIEHNNKENEIQKIKKELKKLKFSNKTLMKKNNNDNGNGNDNNDNNNNNSKIDNNKKKSDVIVSESYDTNKRNKFEIERLINKNEELSNNMEKKNIKIGKLQAIIENNEEKRKKNENKLKDKIDELTKKKKTKIQNLKKQLEQLKGQYSKLENTYNEKQSGYKHKSERINKLEENEKKLINEARSRELEIAKNSFNLDKMKEEISNLKKQLTKKFDKIKKHKNKINQLKNKLNNQENQIKNQNNNTNVSSDKNDKINNYNISLEKWKKLKEKFENEKKNKELLENKYRNIVLEFEKFKLANERLEQQKLKLTNLTQELRKTVSEQEVKIRKSNENNKQLLFDLKEKDLQVSQVNTKIESLQENLKKKNERIQSNLQQITHLQRREVRWEIENKKLDTSCKKKAQLIKELRNEIREIRLRRPEEITEQNNKKIININNHYENSNTENKPDEKKTKNSKTDEEEGKKVDEKVGEEVNVKVGEKMGEKEKENQKKTKKRTNSNISMEYILKDKKQIQKNIGLINTKPKTFFQPKLMINNDLPILIDEKNKYEFTNVSDYNTNEGNEMKKKKKTKLEFVQKMKRSTQKKTEKELEQGKYEMDEISKTFDLILNNKFYLEMFYFLVDRIKRANQRYVNPSIPISESEIDLELVYKKIVDRSNLKLDGIQQDIEQFEKRIGIQQKNSFIIQLITEQTHLMKMINLLAFKSHQPVFKKLRKANKQFQKEKNIIIEKNEPPNIQKNNNSKDNNNENNKKPKKKRRFSFFGKKK</sequence>
<evidence type="ECO:0000313" key="6">
    <source>
        <dbReference type="EMBL" id="KAJ3438825.1"/>
    </source>
</evidence>
<feature type="compositionally biased region" description="Acidic residues" evidence="5">
    <location>
        <begin position="443"/>
        <end position="452"/>
    </location>
</feature>